<feature type="coiled-coil region" evidence="6">
    <location>
        <begin position="309"/>
        <end position="494"/>
    </location>
</feature>
<dbReference type="GO" id="GO:1902017">
    <property type="term" value="P:regulation of cilium assembly"/>
    <property type="evidence" value="ECO:0007669"/>
    <property type="project" value="TreeGrafter"/>
</dbReference>
<dbReference type="InterPro" id="IPR026099">
    <property type="entry name" value="Odf2-rel"/>
</dbReference>
<feature type="coiled-coil region" evidence="6">
    <location>
        <begin position="212"/>
        <end position="246"/>
    </location>
</feature>
<protein>
    <submittedName>
        <fullName evidence="8">CLUMA_CG013653, isoform A</fullName>
    </submittedName>
</protein>
<sequence>MSSSNSNYQIDSASASYKSQSEISKKHSDDGASSSVASTNKIKAKQCGKAIHCSSSSSSENCNSSDIQRKIEKQRNVVSELSKRWRCRSQLGLSENCLGELQTKFLEAKQKLKCLISKQHENPSKTKLIQFSETLINDNDNLNEECRQLQNEVMRQNESVEEMEEKVNTLENLLLGICCENKELTRKLEATKCSEDSQEIVKSKLNAYIDKSEQLSCEMHQLECHIEELECEISRMKKEKTVAKCLQIEADGDLQTKKCPCSIGDNLTEIKMKQIQSQYTDLQKELYCKDKECKEMCERLKKMSGNCKEDEQKALNEALKLRADKLKDEINDSKILIKELQEQVDMYREKFMKAQEKVEYQRYMLENLEMNNKDIESQINVELAQIKEKFQEKLKELCPYPKKYEECRLELEEMIEKRNNLENDLKKTVEALAKASKELKVLQNPDDSLEKKYKQLQCEVEAMKEKYCGMKATKECLEEKLSNLKMELERLRKDSSKIITTTKCCAEKNRDVLHQHINCLEIDLAQCRASAALSINEKEEVIAKMKQELSSLCGHFSDCQAQILQLKNQIVYLTNQRHNIDPKELNKIDYCFPKCD</sequence>
<dbReference type="PANTHER" id="PTHR23162:SF10">
    <property type="entry name" value="FI13205P"/>
    <property type="match status" value="1"/>
</dbReference>
<keyword evidence="9" id="KW-1185">Reference proteome</keyword>
<gene>
    <name evidence="8" type="primary">putative myosin motor</name>
    <name evidence="8" type="ORF">CLUMA_CG013653</name>
</gene>
<reference evidence="8 9" key="1">
    <citation type="submission" date="2015-04" db="EMBL/GenBank/DDBJ databases">
        <authorList>
            <person name="Syromyatnikov M.Y."/>
            <person name="Popov V.N."/>
        </authorList>
    </citation>
    <scope>NUCLEOTIDE SEQUENCE [LARGE SCALE GENOMIC DNA]</scope>
</reference>
<comment type="subcellular location">
    <subcellularLocation>
        <location evidence="1">Cytoplasm</location>
        <location evidence="1">Cytoskeleton</location>
        <location evidence="1">Microtubule organizing center</location>
        <location evidence="1">Centrosome</location>
    </subcellularLocation>
</comment>
<name>A0A1J1IPG6_9DIPT</name>
<evidence type="ECO:0000256" key="2">
    <source>
        <dbReference type="ARBA" id="ARBA00009316"/>
    </source>
</evidence>
<dbReference type="STRING" id="568069.A0A1J1IPG6"/>
<keyword evidence="3" id="KW-0963">Cytoplasm</keyword>
<feature type="region of interest" description="Disordered" evidence="7">
    <location>
        <begin position="19"/>
        <end position="41"/>
    </location>
</feature>
<evidence type="ECO:0000313" key="8">
    <source>
        <dbReference type="EMBL" id="CRL00385.1"/>
    </source>
</evidence>
<evidence type="ECO:0000256" key="1">
    <source>
        <dbReference type="ARBA" id="ARBA00004300"/>
    </source>
</evidence>
<keyword evidence="4 6" id="KW-0175">Coiled coil</keyword>
<keyword evidence="5" id="KW-0206">Cytoskeleton</keyword>
<dbReference type="OrthoDB" id="9948429at2759"/>
<dbReference type="Proteomes" id="UP000183832">
    <property type="component" value="Unassembled WGS sequence"/>
</dbReference>
<comment type="similarity">
    <text evidence="2">Belongs to the ODF2 family.</text>
</comment>
<dbReference type="GO" id="GO:0005813">
    <property type="term" value="C:centrosome"/>
    <property type="evidence" value="ECO:0007669"/>
    <property type="project" value="UniProtKB-SubCell"/>
</dbReference>
<evidence type="ECO:0000256" key="7">
    <source>
        <dbReference type="SAM" id="MobiDB-lite"/>
    </source>
</evidence>
<feature type="coiled-coil region" evidence="6">
    <location>
        <begin position="132"/>
        <end position="173"/>
    </location>
</feature>
<dbReference type="PANTHER" id="PTHR23162">
    <property type="entry name" value="OUTER DENSE FIBER OF SPERM TAILS 2"/>
    <property type="match status" value="1"/>
</dbReference>
<organism evidence="8 9">
    <name type="scientific">Clunio marinus</name>
    <dbReference type="NCBI Taxonomy" id="568069"/>
    <lineage>
        <taxon>Eukaryota</taxon>
        <taxon>Metazoa</taxon>
        <taxon>Ecdysozoa</taxon>
        <taxon>Arthropoda</taxon>
        <taxon>Hexapoda</taxon>
        <taxon>Insecta</taxon>
        <taxon>Pterygota</taxon>
        <taxon>Neoptera</taxon>
        <taxon>Endopterygota</taxon>
        <taxon>Diptera</taxon>
        <taxon>Nematocera</taxon>
        <taxon>Chironomoidea</taxon>
        <taxon>Chironomidae</taxon>
        <taxon>Clunio</taxon>
    </lineage>
</organism>
<evidence type="ECO:0000256" key="6">
    <source>
        <dbReference type="SAM" id="Coils"/>
    </source>
</evidence>
<evidence type="ECO:0000313" key="9">
    <source>
        <dbReference type="Proteomes" id="UP000183832"/>
    </source>
</evidence>
<evidence type="ECO:0000256" key="3">
    <source>
        <dbReference type="ARBA" id="ARBA00022490"/>
    </source>
</evidence>
<evidence type="ECO:0000256" key="4">
    <source>
        <dbReference type="ARBA" id="ARBA00023054"/>
    </source>
</evidence>
<dbReference type="AlphaFoldDB" id="A0A1J1IPG6"/>
<feature type="compositionally biased region" description="Polar residues" evidence="7">
    <location>
        <begin position="31"/>
        <end position="41"/>
    </location>
</feature>
<dbReference type="EMBL" id="CVRI01000054">
    <property type="protein sequence ID" value="CRL00385.1"/>
    <property type="molecule type" value="Genomic_DNA"/>
</dbReference>
<evidence type="ECO:0000256" key="5">
    <source>
        <dbReference type="ARBA" id="ARBA00023212"/>
    </source>
</evidence>
<proteinExistence type="inferred from homology"/>
<accession>A0A1J1IPG6</accession>